<evidence type="ECO:0000313" key="1">
    <source>
        <dbReference type="EMBL" id="BBX31957.1"/>
    </source>
</evidence>
<dbReference type="Proteomes" id="UP001241092">
    <property type="component" value="Chromosome"/>
</dbReference>
<reference evidence="1" key="2">
    <citation type="submission" date="2020-02" db="EMBL/GenBank/DDBJ databases">
        <authorList>
            <person name="Matsumoto Y."/>
            <person name="Motooka D."/>
            <person name="Nakamura S."/>
        </authorList>
    </citation>
    <scope>NUCLEOTIDE SEQUENCE</scope>
    <source>
        <strain evidence="1">JCM 12375</strain>
    </source>
</reference>
<reference evidence="2" key="3">
    <citation type="submission" date="2023-03" db="EMBL/GenBank/DDBJ databases">
        <title>Draft genome sequence of a Mycolicibacterium mageritense strain H4_3_1 isolated from a hybrid biological-inorganic system reactor.</title>
        <authorList>
            <person name="Feng X."/>
            <person name="Kazama D."/>
            <person name="Sato K."/>
            <person name="Kobayashi H."/>
        </authorList>
    </citation>
    <scope>NUCLEOTIDE SEQUENCE</scope>
    <source>
        <strain evidence="2">H4_3_1</strain>
    </source>
</reference>
<sequence>MVAHPKQDEHVLRRLNELADLAEACRDAFLSTAETSHWHPADRSPAAKLAADLERLDPAGFTLISEVVVTYLEIAAGHLGGIAALYRSGEAMFPPLPLTRSVLEVTAHAMWVLGKPPLAAEDILARAYLEELTSSETAKQAAGRMGAKTSEPHQRAKREWAEFRDRIRTVFRQTRTEDLGGNPVGRKIGSQEFPGPEDCVEGMFDHLHAMVGGITKRQASGVYGFLCAGTHPSLYQARQWRRYVDHGDHVGTVLTVDVRDLERLLFVPVAAYYNALSYTTSFYGLDPAAHDELTRKIDEIMPGKLSD</sequence>
<dbReference type="EMBL" id="AP022567">
    <property type="protein sequence ID" value="BBX31957.1"/>
    <property type="molecule type" value="Genomic_DNA"/>
</dbReference>
<protein>
    <submittedName>
        <fullName evidence="2">Uncharacterized protein</fullName>
    </submittedName>
</protein>
<accession>A0AAI8TQQ4</accession>
<dbReference type="RefSeq" id="WP_036433585.1">
    <property type="nucleotide sequence ID" value="NZ_AP022567.1"/>
</dbReference>
<name>A0AAI8TQQ4_MYCME</name>
<keyword evidence="3" id="KW-1185">Reference proteome</keyword>
<organism evidence="2 4">
    <name type="scientific">Mycolicibacterium mageritense</name>
    <name type="common">Mycobacterium mageritense</name>
    <dbReference type="NCBI Taxonomy" id="53462"/>
    <lineage>
        <taxon>Bacteria</taxon>
        <taxon>Bacillati</taxon>
        <taxon>Actinomycetota</taxon>
        <taxon>Actinomycetes</taxon>
        <taxon>Mycobacteriales</taxon>
        <taxon>Mycobacteriaceae</taxon>
        <taxon>Mycolicibacterium</taxon>
    </lineage>
</organism>
<dbReference type="Proteomes" id="UP000465622">
    <property type="component" value="Chromosome"/>
</dbReference>
<evidence type="ECO:0000313" key="3">
    <source>
        <dbReference type="Proteomes" id="UP000465622"/>
    </source>
</evidence>
<gene>
    <name evidence="2" type="ORF">hbim_01026</name>
    <name evidence="1" type="ORF">MMAGJ_12390</name>
</gene>
<proteinExistence type="predicted"/>
<dbReference type="EMBL" id="AP027452">
    <property type="protein sequence ID" value="BDY27109.1"/>
    <property type="molecule type" value="Genomic_DNA"/>
</dbReference>
<dbReference type="AlphaFoldDB" id="A0AAI8TQQ4"/>
<evidence type="ECO:0000313" key="4">
    <source>
        <dbReference type="Proteomes" id="UP001241092"/>
    </source>
</evidence>
<reference evidence="1 3" key="1">
    <citation type="journal article" date="2019" name="Emerg. Microbes Infect.">
        <title>Comprehensive subspecies identification of 175 nontuberculous mycobacteria species based on 7547 genomic profiles.</title>
        <authorList>
            <person name="Matsumoto Y."/>
            <person name="Kinjo T."/>
            <person name="Motooka D."/>
            <person name="Nabeya D."/>
            <person name="Jung N."/>
            <person name="Uechi K."/>
            <person name="Horii T."/>
            <person name="Iida T."/>
            <person name="Fujita J."/>
            <person name="Nakamura S."/>
        </authorList>
    </citation>
    <scope>NUCLEOTIDE SEQUENCE [LARGE SCALE GENOMIC DNA]</scope>
    <source>
        <strain evidence="1 3">JCM 12375</strain>
    </source>
</reference>
<evidence type="ECO:0000313" key="2">
    <source>
        <dbReference type="EMBL" id="BDY27109.1"/>
    </source>
</evidence>